<name>A0A2I9DLD6_9DEIO</name>
<keyword evidence="2" id="KW-1185">Reference proteome</keyword>
<comment type="caution">
    <text evidence="1">The sequence shown here is derived from an EMBL/GenBank/DDBJ whole genome shotgun (WGS) entry which is preliminary data.</text>
</comment>
<accession>A0A2I9DLD6</accession>
<protein>
    <submittedName>
        <fullName evidence="1">Uncharacterized protein</fullName>
    </submittedName>
</protein>
<reference evidence="2" key="1">
    <citation type="submission" date="2018-01" db="EMBL/GenBank/DDBJ databases">
        <title>Draft Genome Sequence of the Radioresistant Bacterium Deinococcus aerius TR0125, Isolated from the Higher Atmosphere above Japan.</title>
        <authorList>
            <person name="Satoh K."/>
            <person name="Arai H."/>
            <person name="Sanzen T."/>
            <person name="Kawaguchi Y."/>
            <person name="Hayashi H."/>
            <person name="Yokobori S."/>
            <person name="Yamagishi A."/>
            <person name="Oono Y."/>
            <person name="Narumi I."/>
        </authorList>
    </citation>
    <scope>NUCLEOTIDE SEQUENCE [LARGE SCALE GENOMIC DNA]</scope>
    <source>
        <strain evidence="2">TR0125</strain>
    </source>
</reference>
<dbReference type="Proteomes" id="UP000236569">
    <property type="component" value="Unassembled WGS sequence"/>
</dbReference>
<evidence type="ECO:0000313" key="2">
    <source>
        <dbReference type="Proteomes" id="UP000236569"/>
    </source>
</evidence>
<sequence>MPTVSLREQGVVKAVRERVADRNGPSTIDGFGKQELWRFWPLPPCGGGWVGGGGREPALLKLRLPQLQGKEVLSPGSPPHPAVWNCTCTPKPSAVCRAS</sequence>
<gene>
    <name evidence="1" type="ORF">DAERI_130108</name>
</gene>
<evidence type="ECO:0000313" key="1">
    <source>
        <dbReference type="EMBL" id="GBF07278.1"/>
    </source>
</evidence>
<dbReference type="AlphaFoldDB" id="A0A2I9DLD6"/>
<proteinExistence type="predicted"/>
<organism evidence="1 2">
    <name type="scientific">Deinococcus aerius</name>
    <dbReference type="NCBI Taxonomy" id="200253"/>
    <lineage>
        <taxon>Bacteria</taxon>
        <taxon>Thermotogati</taxon>
        <taxon>Deinococcota</taxon>
        <taxon>Deinococci</taxon>
        <taxon>Deinococcales</taxon>
        <taxon>Deinococcaceae</taxon>
        <taxon>Deinococcus</taxon>
    </lineage>
</organism>
<dbReference type="EMBL" id="BFAG01000013">
    <property type="protein sequence ID" value="GBF07278.1"/>
    <property type="molecule type" value="Genomic_DNA"/>
</dbReference>